<evidence type="ECO:0000256" key="3">
    <source>
        <dbReference type="ARBA" id="ARBA00021330"/>
    </source>
</evidence>
<dbReference type="GO" id="GO:0046872">
    <property type="term" value="F:metal ion binding"/>
    <property type="evidence" value="ECO:0007669"/>
    <property type="project" value="UniProtKB-KW"/>
</dbReference>
<dbReference type="GO" id="GO:0030422">
    <property type="term" value="P:siRNA processing"/>
    <property type="evidence" value="ECO:0007669"/>
    <property type="project" value="TreeGrafter"/>
</dbReference>
<dbReference type="InterPro" id="IPR029063">
    <property type="entry name" value="SAM-dependent_MTases_sf"/>
</dbReference>
<dbReference type="KEGG" id="pasa:BAOM_4395"/>
<dbReference type="OrthoDB" id="626362at2"/>
<evidence type="ECO:0000256" key="6">
    <source>
        <dbReference type="ARBA" id="ARBA00022691"/>
    </source>
</evidence>
<evidence type="ECO:0000259" key="13">
    <source>
        <dbReference type="Pfam" id="PF12623"/>
    </source>
</evidence>
<name>A0A3T0KXA0_9BACI</name>
<dbReference type="GO" id="GO:0003723">
    <property type="term" value="F:RNA binding"/>
    <property type="evidence" value="ECO:0007669"/>
    <property type="project" value="UniProtKB-KW"/>
</dbReference>
<evidence type="ECO:0000313" key="14">
    <source>
        <dbReference type="EMBL" id="AZV44975.1"/>
    </source>
</evidence>
<dbReference type="GO" id="GO:0001510">
    <property type="term" value="P:RNA methylation"/>
    <property type="evidence" value="ECO:0007669"/>
    <property type="project" value="InterPro"/>
</dbReference>
<evidence type="ECO:0000256" key="9">
    <source>
        <dbReference type="ARBA" id="ARBA00022884"/>
    </source>
</evidence>
<dbReference type="InterPro" id="IPR038546">
    <property type="entry name" value="Hen1_N_sf"/>
</dbReference>
<evidence type="ECO:0000256" key="1">
    <source>
        <dbReference type="ARBA" id="ARBA00001946"/>
    </source>
</evidence>
<evidence type="ECO:0000256" key="10">
    <source>
        <dbReference type="ARBA" id="ARBA00023158"/>
    </source>
</evidence>
<evidence type="ECO:0000256" key="8">
    <source>
        <dbReference type="ARBA" id="ARBA00022842"/>
    </source>
</evidence>
<keyword evidence="9" id="KW-0694">RNA-binding</keyword>
<comment type="cofactor">
    <cofactor evidence="1">
        <name>Mg(2+)</name>
        <dbReference type="ChEBI" id="CHEBI:18420"/>
    </cofactor>
</comment>
<dbReference type="InterPro" id="IPR024740">
    <property type="entry name" value="Hen1_N"/>
</dbReference>
<dbReference type="PANTHER" id="PTHR21404:SF3">
    <property type="entry name" value="SMALL RNA 2'-O-METHYLTRANSFERASE"/>
    <property type="match status" value="1"/>
</dbReference>
<dbReference type="EC" id="2.1.1.386" evidence="11"/>
<evidence type="ECO:0000256" key="4">
    <source>
        <dbReference type="ARBA" id="ARBA00022603"/>
    </source>
</evidence>
<dbReference type="SUPFAM" id="SSF53335">
    <property type="entry name" value="S-adenosyl-L-methionine-dependent methyltransferases"/>
    <property type="match status" value="1"/>
</dbReference>
<dbReference type="Pfam" id="PF12623">
    <property type="entry name" value="Hen1_L"/>
    <property type="match status" value="1"/>
</dbReference>
<feature type="domain" description="Hen1 N-terminal" evidence="13">
    <location>
        <begin position="1"/>
        <end position="229"/>
    </location>
</feature>
<keyword evidence="5" id="KW-0808">Transferase</keyword>
<proteinExistence type="inferred from homology"/>
<dbReference type="Proteomes" id="UP000283095">
    <property type="component" value="Chromosome"/>
</dbReference>
<dbReference type="EMBL" id="CP026095">
    <property type="protein sequence ID" value="AZV44975.1"/>
    <property type="molecule type" value="Genomic_DNA"/>
</dbReference>
<dbReference type="Gene3D" id="3.40.50.150">
    <property type="entry name" value="Vaccinia Virus protein VP39"/>
    <property type="match status" value="1"/>
</dbReference>
<keyword evidence="8" id="KW-0460">Magnesium</keyword>
<evidence type="ECO:0000256" key="7">
    <source>
        <dbReference type="ARBA" id="ARBA00022723"/>
    </source>
</evidence>
<keyword evidence="10" id="KW-0943">RNA-mediated gene silencing</keyword>
<accession>A0A3T0KXA0</accession>
<evidence type="ECO:0000256" key="12">
    <source>
        <dbReference type="ARBA" id="ARBA00048418"/>
    </source>
</evidence>
<dbReference type="RefSeq" id="WP_127761847.1">
    <property type="nucleotide sequence ID" value="NZ_CP026095.1"/>
</dbReference>
<evidence type="ECO:0000256" key="11">
    <source>
        <dbReference type="ARBA" id="ARBA00035025"/>
    </source>
</evidence>
<sequence length="449" mass="52481">MQLTIRATGENVKVISYLLAKNPNNVYERNHKGHLVRLFYSACSEKELDVTIFVTPDSLELKQNGSYTYDITHYINDREFAVSSIFCSFIRPALGTALNGQPKEEYKEWVNHCFPFEFQFGPVSSTLSDEEIRALFEPLGYETAISHAETNYSFHLKKKSTARFISLKGSTTLQHGLRQLFVLIPVLDNYKHYYIDEKEIEKIERYGEGWLENHPLKSFILRQALRFKEVYSIVQKTEESEESKEKTVKIRLNDLRYEKIIEMVKGIEPRRRIVDFGSGEGKLSLRLGFVDGVQEVLAVEPSETAALQAIERFEKVRHQEGFVMPTPLWGSLFYYDERLKNKDIMILCEVIEHIDVYRLPKMMDAILNEYQPNVLMITTPNQEYNAVYNLGEQIRHHDHRFEWTRAEFQTWCVDRNNGNYELTFIGIGEAHEQYGCPTQMCVFSRKEVE</sequence>
<dbReference type="PANTHER" id="PTHR21404">
    <property type="entry name" value="HEN1"/>
    <property type="match status" value="1"/>
</dbReference>
<comment type="catalytic activity">
    <reaction evidence="12">
        <text>small RNA 3'-end nucleotide + S-adenosyl-L-methionine = small RNA 3'-end 2'-O-methylnucleotide + S-adenosyl-L-homocysteine + H(+)</text>
        <dbReference type="Rhea" id="RHEA:37887"/>
        <dbReference type="Rhea" id="RHEA-COMP:10415"/>
        <dbReference type="Rhea" id="RHEA-COMP:10416"/>
        <dbReference type="ChEBI" id="CHEBI:15378"/>
        <dbReference type="ChEBI" id="CHEBI:57856"/>
        <dbReference type="ChEBI" id="CHEBI:59789"/>
        <dbReference type="ChEBI" id="CHEBI:74896"/>
        <dbReference type="ChEBI" id="CHEBI:74898"/>
        <dbReference type="EC" id="2.1.1.386"/>
    </reaction>
</comment>
<dbReference type="AlphaFoldDB" id="A0A3T0KXA0"/>
<keyword evidence="7" id="KW-0479">Metal-binding</keyword>
<evidence type="ECO:0000256" key="5">
    <source>
        <dbReference type="ARBA" id="ARBA00022679"/>
    </source>
</evidence>
<gene>
    <name evidence="14" type="ORF">BAOM_4395</name>
</gene>
<dbReference type="InterPro" id="IPR026610">
    <property type="entry name" value="Hen1"/>
</dbReference>
<evidence type="ECO:0000313" key="15">
    <source>
        <dbReference type="Proteomes" id="UP000283095"/>
    </source>
</evidence>
<protein>
    <recommendedName>
        <fullName evidence="3">Small RNA 2'-O-methyltransferase</fullName>
        <ecNumber evidence="11">2.1.1.386</ecNumber>
    </recommendedName>
</protein>
<comment type="similarity">
    <text evidence="2">Belongs to the methyltransferase superfamily. HEN1 family.</text>
</comment>
<evidence type="ECO:0000256" key="2">
    <source>
        <dbReference type="ARBA" id="ARBA00009026"/>
    </source>
</evidence>
<dbReference type="GO" id="GO:0005737">
    <property type="term" value="C:cytoplasm"/>
    <property type="evidence" value="ECO:0007669"/>
    <property type="project" value="TreeGrafter"/>
</dbReference>
<dbReference type="GO" id="GO:0090486">
    <property type="term" value="F:small RNA 2'-O-methyltransferase activity"/>
    <property type="evidence" value="ECO:0007669"/>
    <property type="project" value="UniProtKB-EC"/>
</dbReference>
<keyword evidence="4" id="KW-0489">Methyltransferase</keyword>
<keyword evidence="6" id="KW-0949">S-adenosyl-L-methionine</keyword>
<dbReference type="Gene3D" id="3.30.1610.20">
    <property type="entry name" value="Hen1, N-terminal domain"/>
    <property type="match status" value="1"/>
</dbReference>
<reference evidence="14 15" key="1">
    <citation type="submission" date="2018-01" db="EMBL/GenBank/DDBJ databases">
        <title>Bacillus asahii Genome sequencing and assembly.</title>
        <authorList>
            <person name="Jiang H."/>
            <person name="Feng Y."/>
            <person name="Zhao F."/>
            <person name="Lin X."/>
        </authorList>
    </citation>
    <scope>NUCLEOTIDE SEQUENCE [LARGE SCALE GENOMIC DNA]</scope>
    <source>
        <strain evidence="14 15">OM18</strain>
    </source>
</reference>
<organism evidence="14 15">
    <name type="scientific">Peribacillus asahii</name>
    <dbReference type="NCBI Taxonomy" id="228899"/>
    <lineage>
        <taxon>Bacteria</taxon>
        <taxon>Bacillati</taxon>
        <taxon>Bacillota</taxon>
        <taxon>Bacilli</taxon>
        <taxon>Bacillales</taxon>
        <taxon>Bacillaceae</taxon>
        <taxon>Peribacillus</taxon>
    </lineage>
</organism>